<proteinExistence type="predicted"/>
<gene>
    <name evidence="2" type="ORF">AARAC_008856</name>
</gene>
<protein>
    <submittedName>
        <fullName evidence="2">Uncharacterized protein</fullName>
    </submittedName>
</protein>
<dbReference type="AlphaFoldDB" id="A0A2G7EKZ4"/>
<feature type="compositionally biased region" description="Acidic residues" evidence="1">
    <location>
        <begin position="55"/>
        <end position="73"/>
    </location>
</feature>
<evidence type="ECO:0000256" key="1">
    <source>
        <dbReference type="SAM" id="MobiDB-lite"/>
    </source>
</evidence>
<organism evidence="2 3">
    <name type="scientific">Aspergillus arachidicola</name>
    <dbReference type="NCBI Taxonomy" id="656916"/>
    <lineage>
        <taxon>Eukaryota</taxon>
        <taxon>Fungi</taxon>
        <taxon>Dikarya</taxon>
        <taxon>Ascomycota</taxon>
        <taxon>Pezizomycotina</taxon>
        <taxon>Eurotiomycetes</taxon>
        <taxon>Eurotiomycetidae</taxon>
        <taxon>Eurotiales</taxon>
        <taxon>Aspergillaceae</taxon>
        <taxon>Aspergillus</taxon>
        <taxon>Aspergillus subgen. Circumdati</taxon>
    </lineage>
</organism>
<dbReference type="Proteomes" id="UP000231358">
    <property type="component" value="Unassembled WGS sequence"/>
</dbReference>
<reference evidence="2 3" key="1">
    <citation type="submission" date="2017-05" db="EMBL/GenBank/DDBJ databases">
        <title>Genome sequence for an aflatoxigenic pathogen of Argentinian peanut, Aspergillus arachidicola.</title>
        <authorList>
            <person name="Moore G."/>
            <person name="Beltz S.B."/>
            <person name="Mack B.M."/>
        </authorList>
    </citation>
    <scope>NUCLEOTIDE SEQUENCE [LARGE SCALE GENOMIC DNA]</scope>
    <source>
        <strain evidence="2 3">CBS 117610</strain>
    </source>
</reference>
<evidence type="ECO:0000313" key="3">
    <source>
        <dbReference type="Proteomes" id="UP000231358"/>
    </source>
</evidence>
<comment type="caution">
    <text evidence="2">The sequence shown here is derived from an EMBL/GenBank/DDBJ whole genome shotgun (WGS) entry which is preliminary data.</text>
</comment>
<keyword evidence="3" id="KW-1185">Reference proteome</keyword>
<dbReference type="EMBL" id="NEXV01000753">
    <property type="protein sequence ID" value="PIG69032.1"/>
    <property type="molecule type" value="Genomic_DNA"/>
</dbReference>
<name>A0A2G7EKZ4_9EURO</name>
<sequence length="116" mass="13215">MSKALNAALTNTREATKEIKSEDLANHIDRRFLPPKMIHFGGDKKPNSQILADWDKDDNDEDNGYKWDDDDDGSERGLMYYVGGNTGDVWIKLAGVLILTMKSWSGGQSRSWLRFY</sequence>
<accession>A0A2G7EKZ4</accession>
<evidence type="ECO:0000313" key="2">
    <source>
        <dbReference type="EMBL" id="PIG69032.1"/>
    </source>
</evidence>
<feature type="region of interest" description="Disordered" evidence="1">
    <location>
        <begin position="40"/>
        <end position="73"/>
    </location>
</feature>